<dbReference type="InterPro" id="IPR004367">
    <property type="entry name" value="Cyclin_C-dom"/>
</dbReference>
<dbReference type="GO" id="GO:0006357">
    <property type="term" value="P:regulation of transcription by RNA polymerase II"/>
    <property type="evidence" value="ECO:0007669"/>
    <property type="project" value="InterPro"/>
</dbReference>
<dbReference type="Pfam" id="PF02984">
    <property type="entry name" value="Cyclin_C"/>
    <property type="match status" value="1"/>
</dbReference>
<dbReference type="GO" id="GO:0070897">
    <property type="term" value="P:transcription preinitiation complex assembly"/>
    <property type="evidence" value="ECO:0007669"/>
    <property type="project" value="InterPro"/>
</dbReference>
<proteinExistence type="inferred from homology"/>
<keyword evidence="2 4" id="KW-0195">Cyclin</keyword>
<keyword evidence="7" id="KW-1185">Reference proteome</keyword>
<dbReference type="Proteomes" id="UP000268162">
    <property type="component" value="Unassembled WGS sequence"/>
</dbReference>
<feature type="domain" description="Cyclin-like" evidence="5">
    <location>
        <begin position="118"/>
        <end position="208"/>
    </location>
</feature>
<comment type="similarity">
    <text evidence="4">Belongs to the cyclin family.</text>
</comment>
<evidence type="ECO:0000256" key="1">
    <source>
        <dbReference type="ARBA" id="ARBA00023015"/>
    </source>
</evidence>
<dbReference type="GO" id="GO:0016538">
    <property type="term" value="F:cyclin-dependent protein serine/threonine kinase regulator activity"/>
    <property type="evidence" value="ECO:0007669"/>
    <property type="project" value="InterPro"/>
</dbReference>
<dbReference type="InterPro" id="IPR006671">
    <property type="entry name" value="Cyclin_N"/>
</dbReference>
<evidence type="ECO:0000256" key="2">
    <source>
        <dbReference type="ARBA" id="ARBA00023127"/>
    </source>
</evidence>
<evidence type="ECO:0000256" key="3">
    <source>
        <dbReference type="ARBA" id="ARBA00023163"/>
    </source>
</evidence>
<dbReference type="Pfam" id="PF00134">
    <property type="entry name" value="Cyclin_N"/>
    <property type="match status" value="1"/>
</dbReference>
<dbReference type="PIRSF" id="PIRSF028758">
    <property type="entry name" value="Cyclin, C/H/G types"/>
    <property type="match status" value="1"/>
</dbReference>
<dbReference type="InterPro" id="IPR036915">
    <property type="entry name" value="Cyclin-like_sf"/>
</dbReference>
<evidence type="ECO:0000313" key="6">
    <source>
        <dbReference type="EMBL" id="RKP37882.1"/>
    </source>
</evidence>
<evidence type="ECO:0000259" key="5">
    <source>
        <dbReference type="SMART" id="SM00385"/>
    </source>
</evidence>
<dbReference type="PRINTS" id="PR00685">
    <property type="entry name" value="TIFACTORIIB"/>
</dbReference>
<name>A0A4P9ZY81_9FUNG</name>
<organism evidence="6 7">
    <name type="scientific">Dimargaris cristalligena</name>
    <dbReference type="NCBI Taxonomy" id="215637"/>
    <lineage>
        <taxon>Eukaryota</taxon>
        <taxon>Fungi</taxon>
        <taxon>Fungi incertae sedis</taxon>
        <taxon>Zoopagomycota</taxon>
        <taxon>Kickxellomycotina</taxon>
        <taxon>Dimargaritomycetes</taxon>
        <taxon>Dimargaritales</taxon>
        <taxon>Dimargaritaceae</taxon>
        <taxon>Dimargaris</taxon>
    </lineage>
</organism>
<dbReference type="EMBL" id="ML002434">
    <property type="protein sequence ID" value="RKP37882.1"/>
    <property type="molecule type" value="Genomic_DNA"/>
</dbReference>
<dbReference type="AlphaFoldDB" id="A0A4P9ZY81"/>
<keyword evidence="1" id="KW-0805">Transcription regulation</keyword>
<sequence length="228" mass="26495">MSDYQFIKAVGKKLGFPIQTICTAQLLLTKFYRRHFDNVSFSKMEVSITCLFVACKAEETIKKLRDIILAVYVVVHPTEDYLSVKEHELEQIRRRVILCESALLEVLHFYFEFPHPHKYLIKFSKCLQVDKELASRAWKIVSDCFQTNLPLQFPPHTVAAGALYLASKMADQPLVRAQEQHVVDRRPWFVKLGSRLEDIDRFSNYMIDFYIANSKKSSSSMIKQVSAH</sequence>
<gene>
    <name evidence="6" type="ORF">BJ085DRAFT_34027</name>
</gene>
<dbReference type="InterPro" id="IPR000812">
    <property type="entry name" value="TFIIB"/>
</dbReference>
<dbReference type="CDD" id="cd20546">
    <property type="entry name" value="CYCLIN_SpCG1C_ScCTK2-like_rpt2"/>
    <property type="match status" value="1"/>
</dbReference>
<accession>A0A4P9ZY81</accession>
<dbReference type="InterPro" id="IPR043198">
    <property type="entry name" value="Cyclin/Ssn8"/>
</dbReference>
<dbReference type="STRING" id="215637.A0A4P9ZY81"/>
<dbReference type="Gene3D" id="1.10.472.10">
    <property type="entry name" value="Cyclin-like"/>
    <property type="match status" value="2"/>
</dbReference>
<reference evidence="7" key="1">
    <citation type="journal article" date="2018" name="Nat. Microbiol.">
        <title>Leveraging single-cell genomics to expand the fungal tree of life.</title>
        <authorList>
            <person name="Ahrendt S.R."/>
            <person name="Quandt C.A."/>
            <person name="Ciobanu D."/>
            <person name="Clum A."/>
            <person name="Salamov A."/>
            <person name="Andreopoulos B."/>
            <person name="Cheng J.F."/>
            <person name="Woyke T."/>
            <person name="Pelin A."/>
            <person name="Henrissat B."/>
            <person name="Reynolds N.K."/>
            <person name="Benny G.L."/>
            <person name="Smith M.E."/>
            <person name="James T.Y."/>
            <person name="Grigoriev I.V."/>
        </authorList>
    </citation>
    <scope>NUCLEOTIDE SEQUENCE [LARGE SCALE GENOMIC DNA]</scope>
    <source>
        <strain evidence="7">RSA 468</strain>
    </source>
</reference>
<dbReference type="SMART" id="SM00385">
    <property type="entry name" value="CYCLIN"/>
    <property type="match status" value="2"/>
</dbReference>
<feature type="domain" description="Cyclin-like" evidence="5">
    <location>
        <begin position="5"/>
        <end position="105"/>
    </location>
</feature>
<dbReference type="PANTHER" id="PTHR10026">
    <property type="entry name" value="CYCLIN"/>
    <property type="match status" value="1"/>
</dbReference>
<evidence type="ECO:0000256" key="4">
    <source>
        <dbReference type="RuleBase" id="RU000383"/>
    </source>
</evidence>
<protein>
    <submittedName>
        <fullName evidence="6">Cyclin-like protein</fullName>
    </submittedName>
</protein>
<evidence type="ECO:0000313" key="7">
    <source>
        <dbReference type="Proteomes" id="UP000268162"/>
    </source>
</evidence>
<dbReference type="InterPro" id="IPR013763">
    <property type="entry name" value="Cyclin-like_dom"/>
</dbReference>
<keyword evidence="3" id="KW-0804">Transcription</keyword>
<dbReference type="SUPFAM" id="SSF47954">
    <property type="entry name" value="Cyclin-like"/>
    <property type="match status" value="2"/>
</dbReference>